<dbReference type="NCBIfam" id="TIGR00229">
    <property type="entry name" value="sensory_box"/>
    <property type="match status" value="1"/>
</dbReference>
<dbReference type="Pfam" id="PF00990">
    <property type="entry name" value="GGDEF"/>
    <property type="match status" value="1"/>
</dbReference>
<feature type="domain" description="EAL" evidence="2">
    <location>
        <begin position="306"/>
        <end position="559"/>
    </location>
</feature>
<accession>A0A1Y3PEL4</accession>
<dbReference type="Gene3D" id="3.20.20.450">
    <property type="entry name" value="EAL domain"/>
    <property type="match status" value="1"/>
</dbReference>
<dbReference type="FunFam" id="3.20.20.450:FF:000001">
    <property type="entry name" value="Cyclic di-GMP phosphodiesterase yahA"/>
    <property type="match status" value="1"/>
</dbReference>
<evidence type="ECO:0000259" key="3">
    <source>
        <dbReference type="PROSITE" id="PS50887"/>
    </source>
</evidence>
<sequence>MHPNNALKWLQCYQTVFLNMEEGVIVADQHGTIQMVNPGFTRLTGYAPEEVIGKHQKALQSALHEPAFGQEMERALQKTGGWKGKIWLRTKDGRPLPGKIQAHVVRDQEGQPAFYVSIFSGSSNGLAPQRENDQMFQYDPLTGLMNRTAFRQLLERLVYFRTQDQIMALLLLDIDRFEQVNDACSYEHGDEVLKEIANRLGQCVGGAGLVARFGGDEFACVLTKVENMNEVMRMAEMIRASVSRPIYVSDRVFQMTLSIGVSFCPMDATEAESFIQHANIAMYRAKEKGDRVQVFKPSMHVQIRQHLLLENELRTAIRREDFILLYQPQLDLQEHKITGVEVLVRWHHPEAGFISPAQFIPIAEETGLIVPLGEWVLRHACRQCQEWVQAGYEIQIAVNLSLRQLLEGNLIELIQDVLRESSLPPRLLELEVTESLFIEKPEQVIEAMSRLKEMEVRFALDDYGTGYSVLSHLKRLPLDVLKLDQSFIRGVTKDRHDQAIVRSTITLARHLGLEVVAEGVETSEQLALLKTWRCTRVQGYLVSQPLPASSILDLLRGTMAY</sequence>
<dbReference type="CDD" id="cd01949">
    <property type="entry name" value="GGDEF"/>
    <property type="match status" value="1"/>
</dbReference>
<dbReference type="Pfam" id="PF13426">
    <property type="entry name" value="PAS_9"/>
    <property type="match status" value="1"/>
</dbReference>
<proteinExistence type="predicted"/>
<dbReference type="InterPro" id="IPR001633">
    <property type="entry name" value="EAL_dom"/>
</dbReference>
<dbReference type="InterPro" id="IPR052155">
    <property type="entry name" value="Biofilm_reg_signaling"/>
</dbReference>
<evidence type="ECO:0000313" key="4">
    <source>
        <dbReference type="EMBL" id="OUM85743.1"/>
    </source>
</evidence>
<evidence type="ECO:0008006" key="6">
    <source>
        <dbReference type="Google" id="ProtNLM"/>
    </source>
</evidence>
<dbReference type="InterPro" id="IPR000014">
    <property type="entry name" value="PAS"/>
</dbReference>
<dbReference type="PROSITE" id="PS50883">
    <property type="entry name" value="EAL"/>
    <property type="match status" value="1"/>
</dbReference>
<feature type="domain" description="PAS" evidence="1">
    <location>
        <begin position="13"/>
        <end position="65"/>
    </location>
</feature>
<protein>
    <recommendedName>
        <fullName evidence="6">Diguanylate cyclase</fullName>
    </recommendedName>
</protein>
<dbReference type="EMBL" id="LZRT01000097">
    <property type="protein sequence ID" value="OUM85743.1"/>
    <property type="molecule type" value="Genomic_DNA"/>
</dbReference>
<dbReference type="AlphaFoldDB" id="A0A1Y3PEL4"/>
<dbReference type="InterPro" id="IPR029787">
    <property type="entry name" value="Nucleotide_cyclase"/>
</dbReference>
<name>A0A1Y3PEL4_9BACI</name>
<dbReference type="PROSITE" id="PS50112">
    <property type="entry name" value="PAS"/>
    <property type="match status" value="1"/>
</dbReference>
<dbReference type="InterPro" id="IPR035965">
    <property type="entry name" value="PAS-like_dom_sf"/>
</dbReference>
<reference evidence="5" key="1">
    <citation type="submission" date="2016-06" db="EMBL/GenBank/DDBJ databases">
        <authorList>
            <person name="Nascimento L."/>
            <person name="Pereira R.V."/>
            <person name="Martins L.F."/>
            <person name="Quaggio R.B."/>
            <person name="Silva A.M."/>
            <person name="Setubal J.C."/>
        </authorList>
    </citation>
    <scope>NUCLEOTIDE SEQUENCE [LARGE SCALE GENOMIC DNA]</scope>
</reference>
<dbReference type="SMART" id="SM00052">
    <property type="entry name" value="EAL"/>
    <property type="match status" value="1"/>
</dbReference>
<dbReference type="SUPFAM" id="SSF55073">
    <property type="entry name" value="Nucleotide cyclase"/>
    <property type="match status" value="1"/>
</dbReference>
<dbReference type="InterPro" id="IPR035919">
    <property type="entry name" value="EAL_sf"/>
</dbReference>
<dbReference type="PANTHER" id="PTHR44757:SF2">
    <property type="entry name" value="BIOFILM ARCHITECTURE MAINTENANCE PROTEIN MBAA"/>
    <property type="match status" value="1"/>
</dbReference>
<dbReference type="Proteomes" id="UP000196475">
    <property type="component" value="Unassembled WGS sequence"/>
</dbReference>
<dbReference type="PANTHER" id="PTHR44757">
    <property type="entry name" value="DIGUANYLATE CYCLASE DGCP"/>
    <property type="match status" value="1"/>
</dbReference>
<gene>
    <name evidence="4" type="ORF">BAA01_06305</name>
</gene>
<dbReference type="InterPro" id="IPR000160">
    <property type="entry name" value="GGDEF_dom"/>
</dbReference>
<dbReference type="SMART" id="SM00267">
    <property type="entry name" value="GGDEF"/>
    <property type="match status" value="1"/>
</dbReference>
<dbReference type="Gene3D" id="3.30.450.20">
    <property type="entry name" value="PAS domain"/>
    <property type="match status" value="1"/>
</dbReference>
<dbReference type="SUPFAM" id="SSF55785">
    <property type="entry name" value="PYP-like sensor domain (PAS domain)"/>
    <property type="match status" value="1"/>
</dbReference>
<organism evidence="4 5">
    <name type="scientific">Bacillus thermozeamaize</name>
    <dbReference type="NCBI Taxonomy" id="230954"/>
    <lineage>
        <taxon>Bacteria</taxon>
        <taxon>Bacillati</taxon>
        <taxon>Bacillota</taxon>
        <taxon>Bacilli</taxon>
        <taxon>Bacillales</taxon>
        <taxon>Bacillaceae</taxon>
        <taxon>Bacillus</taxon>
    </lineage>
</organism>
<dbReference type="SUPFAM" id="SSF141868">
    <property type="entry name" value="EAL domain-like"/>
    <property type="match status" value="1"/>
</dbReference>
<dbReference type="InterPro" id="IPR043128">
    <property type="entry name" value="Rev_trsase/Diguanyl_cyclase"/>
</dbReference>
<feature type="domain" description="GGDEF" evidence="3">
    <location>
        <begin position="165"/>
        <end position="297"/>
    </location>
</feature>
<comment type="caution">
    <text evidence="4">The sequence shown here is derived from an EMBL/GenBank/DDBJ whole genome shotgun (WGS) entry which is preliminary data.</text>
</comment>
<evidence type="ECO:0000259" key="2">
    <source>
        <dbReference type="PROSITE" id="PS50883"/>
    </source>
</evidence>
<dbReference type="PROSITE" id="PS50887">
    <property type="entry name" value="GGDEF"/>
    <property type="match status" value="1"/>
</dbReference>
<dbReference type="NCBIfam" id="TIGR00254">
    <property type="entry name" value="GGDEF"/>
    <property type="match status" value="1"/>
</dbReference>
<dbReference type="Gene3D" id="3.30.70.270">
    <property type="match status" value="1"/>
</dbReference>
<dbReference type="SMART" id="SM00091">
    <property type="entry name" value="PAS"/>
    <property type="match status" value="1"/>
</dbReference>
<evidence type="ECO:0000313" key="5">
    <source>
        <dbReference type="Proteomes" id="UP000196475"/>
    </source>
</evidence>
<dbReference type="CDD" id="cd00130">
    <property type="entry name" value="PAS"/>
    <property type="match status" value="1"/>
</dbReference>
<evidence type="ECO:0000259" key="1">
    <source>
        <dbReference type="PROSITE" id="PS50112"/>
    </source>
</evidence>
<dbReference type="CDD" id="cd01948">
    <property type="entry name" value="EAL"/>
    <property type="match status" value="1"/>
</dbReference>
<dbReference type="Pfam" id="PF00563">
    <property type="entry name" value="EAL"/>
    <property type="match status" value="1"/>
</dbReference>